<feature type="compositionally biased region" description="Polar residues" evidence="1">
    <location>
        <begin position="41"/>
        <end position="55"/>
    </location>
</feature>
<reference evidence="3" key="1">
    <citation type="journal article" date="2019" name="Int. J. Syst. Evol. Microbiol.">
        <title>The Global Catalogue of Microorganisms (GCM) 10K type strain sequencing project: providing services to taxonomists for standard genome sequencing and annotation.</title>
        <authorList>
            <consortium name="The Broad Institute Genomics Platform"/>
            <consortium name="The Broad Institute Genome Sequencing Center for Infectious Disease"/>
            <person name="Wu L."/>
            <person name="Ma J."/>
        </authorList>
    </citation>
    <scope>NUCLEOTIDE SEQUENCE [LARGE SCALE GENOMIC DNA]</scope>
    <source>
        <strain evidence="3">JCM 16578</strain>
    </source>
</reference>
<gene>
    <name evidence="2" type="ORF">GCM10022207_14910</name>
</gene>
<proteinExistence type="predicted"/>
<evidence type="ECO:0000313" key="2">
    <source>
        <dbReference type="EMBL" id="GAA3853040.1"/>
    </source>
</evidence>
<feature type="compositionally biased region" description="Basic and acidic residues" evidence="1">
    <location>
        <begin position="56"/>
        <end position="68"/>
    </location>
</feature>
<dbReference type="Proteomes" id="UP001501563">
    <property type="component" value="Unassembled WGS sequence"/>
</dbReference>
<evidence type="ECO:0000313" key="3">
    <source>
        <dbReference type="Proteomes" id="UP001501563"/>
    </source>
</evidence>
<dbReference type="EMBL" id="BAAAZA010000003">
    <property type="protein sequence ID" value="GAA3853040.1"/>
    <property type="molecule type" value="Genomic_DNA"/>
</dbReference>
<comment type="caution">
    <text evidence="2">The sequence shown here is derived from an EMBL/GenBank/DDBJ whole genome shotgun (WGS) entry which is preliminary data.</text>
</comment>
<name>A0ABP7JTC1_9ACTN</name>
<evidence type="ECO:0000256" key="1">
    <source>
        <dbReference type="SAM" id="MobiDB-lite"/>
    </source>
</evidence>
<feature type="region of interest" description="Disordered" evidence="1">
    <location>
        <begin position="37"/>
        <end position="68"/>
    </location>
</feature>
<protein>
    <submittedName>
        <fullName evidence="2">Uncharacterized protein</fullName>
    </submittedName>
</protein>
<accession>A0ABP7JTC1</accession>
<sequence>MDAQHTVMLTAFLQTQDDIGVEDPGATGEEALVDREHAQTVPRQHTTTRLAQLSNHPREQRVVRYEAA</sequence>
<organism evidence="2 3">
    <name type="scientific">Streptomyces lannensis</name>
    <dbReference type="NCBI Taxonomy" id="766498"/>
    <lineage>
        <taxon>Bacteria</taxon>
        <taxon>Bacillati</taxon>
        <taxon>Actinomycetota</taxon>
        <taxon>Actinomycetes</taxon>
        <taxon>Kitasatosporales</taxon>
        <taxon>Streptomycetaceae</taxon>
        <taxon>Streptomyces</taxon>
    </lineage>
</organism>
<keyword evidence="3" id="KW-1185">Reference proteome</keyword>